<reference evidence="2" key="1">
    <citation type="submission" date="2020-12" db="EMBL/GenBank/DDBJ databases">
        <title>Metabolic potential, ecology and presence of endohyphal bacteria is reflected in genomic diversity of Mucoromycotina.</title>
        <authorList>
            <person name="Muszewska A."/>
            <person name="Okrasinska A."/>
            <person name="Steczkiewicz K."/>
            <person name="Drgas O."/>
            <person name="Orlowska M."/>
            <person name="Perlinska-Lenart U."/>
            <person name="Aleksandrzak-Piekarczyk T."/>
            <person name="Szatraj K."/>
            <person name="Zielenkiewicz U."/>
            <person name="Pilsyk S."/>
            <person name="Malc E."/>
            <person name="Mieczkowski P."/>
            <person name="Kruszewska J.S."/>
            <person name="Biernat P."/>
            <person name="Pawlowska J."/>
        </authorList>
    </citation>
    <scope>NUCLEOTIDE SEQUENCE</scope>
    <source>
        <strain evidence="2">WA0000051536</strain>
    </source>
</reference>
<dbReference type="AlphaFoldDB" id="A0A8H7Q882"/>
<accession>A0A8H7Q882</accession>
<sequence length="143" mass="15831">MPPQYGMPEPVLGPTKANSSSFTDIPEVFGSRRDTQVPDWFYQALRARDEIMLKAPHCCLCEPKATYLGIALRDSLSLLLNPSRESEDDTIPRRTTLSQLPPDCLYLVSPPQINAIYAISPLGSNDTQPQAGTAIDPLLMDER</sequence>
<evidence type="ECO:0000313" key="2">
    <source>
        <dbReference type="EMBL" id="KAG2187832.1"/>
    </source>
</evidence>
<keyword evidence="3" id="KW-1185">Reference proteome</keyword>
<comment type="caution">
    <text evidence="2">The sequence shown here is derived from an EMBL/GenBank/DDBJ whole genome shotgun (WGS) entry which is preliminary data.</text>
</comment>
<organism evidence="2 3">
    <name type="scientific">Umbelopsis vinacea</name>
    <dbReference type="NCBI Taxonomy" id="44442"/>
    <lineage>
        <taxon>Eukaryota</taxon>
        <taxon>Fungi</taxon>
        <taxon>Fungi incertae sedis</taxon>
        <taxon>Mucoromycota</taxon>
        <taxon>Mucoromycotina</taxon>
        <taxon>Umbelopsidomycetes</taxon>
        <taxon>Umbelopsidales</taxon>
        <taxon>Umbelopsidaceae</taxon>
        <taxon>Umbelopsis</taxon>
    </lineage>
</organism>
<gene>
    <name evidence="2" type="ORF">INT44_005522</name>
</gene>
<feature type="region of interest" description="Disordered" evidence="1">
    <location>
        <begin position="1"/>
        <end position="20"/>
    </location>
</feature>
<name>A0A8H7Q882_9FUNG</name>
<dbReference type="Proteomes" id="UP000612746">
    <property type="component" value="Unassembled WGS sequence"/>
</dbReference>
<evidence type="ECO:0000256" key="1">
    <source>
        <dbReference type="SAM" id="MobiDB-lite"/>
    </source>
</evidence>
<protein>
    <submittedName>
        <fullName evidence="2">Uncharacterized protein</fullName>
    </submittedName>
</protein>
<proteinExistence type="predicted"/>
<dbReference type="EMBL" id="JAEPRA010000003">
    <property type="protein sequence ID" value="KAG2187832.1"/>
    <property type="molecule type" value="Genomic_DNA"/>
</dbReference>
<evidence type="ECO:0000313" key="3">
    <source>
        <dbReference type="Proteomes" id="UP000612746"/>
    </source>
</evidence>